<evidence type="ECO:0000313" key="7">
    <source>
        <dbReference type="Proteomes" id="UP000070258"/>
    </source>
</evidence>
<dbReference type="Proteomes" id="UP000070409">
    <property type="component" value="Unassembled WGS sequence"/>
</dbReference>
<evidence type="ECO:0000313" key="8">
    <source>
        <dbReference type="Proteomes" id="UP000070409"/>
    </source>
</evidence>
<dbReference type="Pfam" id="PF26580">
    <property type="entry name" value="Mtb12_C"/>
    <property type="match status" value="1"/>
</dbReference>
<comment type="caution">
    <text evidence="6">The sequence shown here is derived from an EMBL/GenBank/DDBJ whole genome shotgun (WGS) entry which is preliminary data.</text>
</comment>
<dbReference type="AlphaFoldDB" id="A0A138AIH2"/>
<evidence type="ECO:0000259" key="4">
    <source>
        <dbReference type="Pfam" id="PF26580"/>
    </source>
</evidence>
<reference evidence="7" key="1">
    <citation type="submission" date="2016-02" db="EMBL/GenBank/DDBJ databases">
        <authorList>
            <person name="Wen L."/>
            <person name="He K."/>
            <person name="Yang H."/>
        </authorList>
    </citation>
    <scope>NUCLEOTIDE SEQUENCE [LARGE SCALE GENOMIC DNA]</scope>
    <source>
        <strain evidence="7">JCM 15929</strain>
    </source>
</reference>
<organism evidence="6 7">
    <name type="scientific">Tsukamurella pseudospumae</name>
    <dbReference type="NCBI Taxonomy" id="239498"/>
    <lineage>
        <taxon>Bacteria</taxon>
        <taxon>Bacillati</taxon>
        <taxon>Actinomycetota</taxon>
        <taxon>Actinomycetes</taxon>
        <taxon>Mycobacteriales</taxon>
        <taxon>Tsukamurellaceae</taxon>
        <taxon>Tsukamurella</taxon>
    </lineage>
</organism>
<sequence>MPTIRPRTVAATLLALSALVPAAPALAAPGAGFRVTSENPTAAELNDLVQFIVTTPASDADKAANVEGGMSSVVVPRTVYTLGLFRAPRGSSEVTGPLARNGDRVTGNLTASSVGIPTVRMKVDFVREGGNWKLASSSMCEGVKAVGLPIFCNA</sequence>
<comment type="similarity">
    <text evidence="2">Belongs to the MTB12 family.</text>
</comment>
<feature type="chain" id="PRO_5007483334" description="Low molecular weight antigen MTB12-like C-terminal domain-containing protein" evidence="3">
    <location>
        <begin position="28"/>
        <end position="154"/>
    </location>
</feature>
<evidence type="ECO:0000256" key="1">
    <source>
        <dbReference type="ARBA" id="ARBA00022729"/>
    </source>
</evidence>
<dbReference type="EMBL" id="LSRE01000012">
    <property type="protein sequence ID" value="KXO98497.1"/>
    <property type="molecule type" value="Genomic_DNA"/>
</dbReference>
<name>A0A138AIH2_9ACTN</name>
<dbReference type="RefSeq" id="WP_068571221.1">
    <property type="nucleotide sequence ID" value="NZ_LSRE01000012.1"/>
</dbReference>
<evidence type="ECO:0000256" key="2">
    <source>
        <dbReference type="ARBA" id="ARBA00093774"/>
    </source>
</evidence>
<gene>
    <name evidence="6" type="ORF">AXK60_06835</name>
    <name evidence="5" type="ORF">AXK61_02545</name>
</gene>
<dbReference type="OrthoDB" id="4375957at2"/>
<reference evidence="6" key="2">
    <citation type="submission" date="2016-02" db="EMBL/GenBank/DDBJ databases">
        <authorList>
            <person name="Teng J.L."/>
            <person name="Yang Y."/>
            <person name="Huang Y."/>
            <person name="Guo F."/>
            <person name="Wei W."/>
            <person name="Chen J.H."/>
            <person name="Wong S.Y."/>
            <person name="Lau S.K."/>
            <person name="Woo P.C."/>
        </authorList>
    </citation>
    <scope>NUCLEOTIDE SEQUENCE</scope>
    <source>
        <strain evidence="6">JCM 15929</strain>
    </source>
</reference>
<evidence type="ECO:0000313" key="6">
    <source>
        <dbReference type="EMBL" id="KXP10185.1"/>
    </source>
</evidence>
<proteinExistence type="inferred from homology"/>
<feature type="signal peptide" evidence="3">
    <location>
        <begin position="1"/>
        <end position="27"/>
    </location>
</feature>
<dbReference type="STRING" id="239498.AXK60_06835"/>
<reference evidence="5 8" key="3">
    <citation type="submission" date="2016-02" db="EMBL/GenBank/DDBJ databases">
        <authorList>
            <person name="Teng J.L."/>
            <person name="Tang Y."/>
            <person name="Huang Y."/>
            <person name="Guo F."/>
            <person name="Wei W."/>
            <person name="Chen J.H."/>
            <person name="Wong S.Y."/>
            <person name="Lau S.K."/>
            <person name="Woo P.C."/>
        </authorList>
    </citation>
    <scope>NUCLEOTIDE SEQUENCE [LARGE SCALE GENOMIC DNA]</scope>
    <source>
        <strain evidence="5 8">JCM 13375</strain>
    </source>
</reference>
<keyword evidence="1 3" id="KW-0732">Signal</keyword>
<accession>A0A138AIH2</accession>
<evidence type="ECO:0000256" key="3">
    <source>
        <dbReference type="SAM" id="SignalP"/>
    </source>
</evidence>
<dbReference type="EMBL" id="LSRF01000033">
    <property type="protein sequence ID" value="KXP10185.1"/>
    <property type="molecule type" value="Genomic_DNA"/>
</dbReference>
<keyword evidence="8" id="KW-1185">Reference proteome</keyword>
<dbReference type="InterPro" id="IPR058644">
    <property type="entry name" value="Mtb12-like_C"/>
</dbReference>
<evidence type="ECO:0000313" key="5">
    <source>
        <dbReference type="EMBL" id="KXO98497.1"/>
    </source>
</evidence>
<feature type="domain" description="Low molecular weight antigen MTB12-like C-terminal" evidence="4">
    <location>
        <begin position="39"/>
        <end position="149"/>
    </location>
</feature>
<protein>
    <recommendedName>
        <fullName evidence="4">Low molecular weight antigen MTB12-like C-terminal domain-containing protein</fullName>
    </recommendedName>
</protein>
<dbReference type="Proteomes" id="UP000070258">
    <property type="component" value="Unassembled WGS sequence"/>
</dbReference>